<evidence type="ECO:0000313" key="4">
    <source>
        <dbReference type="EMBL" id="OXA36889.1"/>
    </source>
</evidence>
<name>A0A226CVG8_FOLCA</name>
<accession>A0A226CVG8</accession>
<feature type="region of interest" description="Disordered" evidence="2">
    <location>
        <begin position="199"/>
        <end position="220"/>
    </location>
</feature>
<sequence length="775" mass="87503">MNSEQKTPVGGRRSERTRREPERYTPGWSRGGKRATTLQEEETDAEDQEVQPLKSPNKEGASFLSRMWPFGGKKSPLPSTLSSYARRRAQAKVELQKKFAVLDKEIIDLQESMELAHCEIESFEEEVKRKTDICEPTHPLHNPEELLKSHQEIAKSSSELDEKKMNAKMAKIRASKRIEAIAIEKKTLEAEAEVHLAEIDEQEEQHLGSDEELSDPEEEEVRKLTKEFEEWKSGCGVSAPTIKDGYSHEKTEFIPNPTSAMDSIVQSLQTQNQALMKVLSSNQPSQSLTDKLLVRQSIGRDLPFFSGRPEEWPSFISTFKRTTTSCGFTDAENVERIRKCLKGDAAKSVERLLVSPESLPKVLQILEEKYGQPEVIVRSMVAKAKLVPSVKEEKPQTMIDFGTTILNLVATIKNLGELEHLNPVLLQELVEKLPSHFRISWEESVVALTHKSTLEDFSEWVEGRVKIACRMCPLRPDENKKEEKKSHANSAKEKEEGLCTTAGLFSAQDKKSPCVFCKKNIHMSRDCYRAEKMTWDEKSKVLREGHLCFRCFTPGHRKDSCKVKIKCAICSGPHVKSMCAELPANQRRIRNEEVQEEQVQAVNITAHNANHTCRGDVLLKTVVVRAIGPKGTSLVRLLFDEGSQLSNVGNATVNAIGCRQVGEEWSRSVLFGGDVTNAKKVKKFEVKLQSLDGKFSEKFVLNETPVICGELPRTPHGPWVQDLKKKRIWISDLEQRSLQSTDVEILIGSNYWGKLVTSKPLQVFEDLNAVNTKFG</sequence>
<dbReference type="PANTHER" id="PTHR47331">
    <property type="entry name" value="PHD-TYPE DOMAIN-CONTAINING PROTEIN"/>
    <property type="match status" value="1"/>
</dbReference>
<dbReference type="Proteomes" id="UP000198287">
    <property type="component" value="Unassembled WGS sequence"/>
</dbReference>
<dbReference type="OMA" id="THISHYK"/>
<proteinExistence type="predicted"/>
<dbReference type="EMBL" id="LNIX01000069">
    <property type="protein sequence ID" value="OXA36889.1"/>
    <property type="molecule type" value="Genomic_DNA"/>
</dbReference>
<feature type="compositionally biased region" description="Basic and acidic residues" evidence="2">
    <location>
        <begin position="199"/>
        <end position="209"/>
    </location>
</feature>
<evidence type="ECO:0000259" key="3">
    <source>
        <dbReference type="SMART" id="SM00343"/>
    </source>
</evidence>
<feature type="coiled-coil region" evidence="1">
    <location>
        <begin position="92"/>
        <end position="126"/>
    </location>
</feature>
<dbReference type="SMART" id="SM00343">
    <property type="entry name" value="ZnF_C2HC"/>
    <property type="match status" value="2"/>
</dbReference>
<evidence type="ECO:0000256" key="1">
    <source>
        <dbReference type="SAM" id="Coils"/>
    </source>
</evidence>
<keyword evidence="1" id="KW-0175">Coiled coil</keyword>
<comment type="caution">
    <text evidence="4">The sequence shown here is derived from an EMBL/GenBank/DDBJ whole genome shotgun (WGS) entry which is preliminary data.</text>
</comment>
<dbReference type="AlphaFoldDB" id="A0A226CVG8"/>
<dbReference type="GO" id="GO:0008270">
    <property type="term" value="F:zinc ion binding"/>
    <property type="evidence" value="ECO:0007669"/>
    <property type="project" value="InterPro"/>
</dbReference>
<feature type="compositionally biased region" description="Acidic residues" evidence="2">
    <location>
        <begin position="210"/>
        <end position="219"/>
    </location>
</feature>
<dbReference type="InterPro" id="IPR001878">
    <property type="entry name" value="Znf_CCHC"/>
</dbReference>
<dbReference type="PANTHER" id="PTHR47331:SF5">
    <property type="entry name" value="RIBONUCLEASE H"/>
    <property type="match status" value="1"/>
</dbReference>
<dbReference type="InterPro" id="IPR005312">
    <property type="entry name" value="DUF1759"/>
</dbReference>
<feature type="compositionally biased region" description="Acidic residues" evidence="2">
    <location>
        <begin position="39"/>
        <end position="49"/>
    </location>
</feature>
<protein>
    <submittedName>
        <fullName evidence="4">Xin actin-binding repeat-containing protein 1</fullName>
    </submittedName>
</protein>
<evidence type="ECO:0000256" key="2">
    <source>
        <dbReference type="SAM" id="MobiDB-lite"/>
    </source>
</evidence>
<evidence type="ECO:0000313" key="5">
    <source>
        <dbReference type="Proteomes" id="UP000198287"/>
    </source>
</evidence>
<feature type="region of interest" description="Disordered" evidence="2">
    <location>
        <begin position="1"/>
        <end position="79"/>
    </location>
</feature>
<dbReference type="OrthoDB" id="5875692at2759"/>
<gene>
    <name evidence="4" type="ORF">Fcan01_28324</name>
</gene>
<feature type="domain" description="CCHC-type" evidence="3">
    <location>
        <begin position="513"/>
        <end position="529"/>
    </location>
</feature>
<dbReference type="GO" id="GO:0003676">
    <property type="term" value="F:nucleic acid binding"/>
    <property type="evidence" value="ECO:0007669"/>
    <property type="project" value="InterPro"/>
</dbReference>
<feature type="compositionally biased region" description="Basic and acidic residues" evidence="2">
    <location>
        <begin position="12"/>
        <end position="23"/>
    </location>
</feature>
<keyword evidence="5" id="KW-1185">Reference proteome</keyword>
<organism evidence="4 5">
    <name type="scientific">Folsomia candida</name>
    <name type="common">Springtail</name>
    <dbReference type="NCBI Taxonomy" id="158441"/>
    <lineage>
        <taxon>Eukaryota</taxon>
        <taxon>Metazoa</taxon>
        <taxon>Ecdysozoa</taxon>
        <taxon>Arthropoda</taxon>
        <taxon>Hexapoda</taxon>
        <taxon>Collembola</taxon>
        <taxon>Entomobryomorpha</taxon>
        <taxon>Isotomoidea</taxon>
        <taxon>Isotomidae</taxon>
        <taxon>Proisotominae</taxon>
        <taxon>Folsomia</taxon>
    </lineage>
</organism>
<dbReference type="Pfam" id="PF03564">
    <property type="entry name" value="DUF1759"/>
    <property type="match status" value="1"/>
</dbReference>
<feature type="domain" description="CCHC-type" evidence="3">
    <location>
        <begin position="547"/>
        <end position="563"/>
    </location>
</feature>
<reference evidence="4 5" key="1">
    <citation type="submission" date="2015-12" db="EMBL/GenBank/DDBJ databases">
        <title>The genome of Folsomia candida.</title>
        <authorList>
            <person name="Faddeeva A."/>
            <person name="Derks M.F."/>
            <person name="Anvar Y."/>
            <person name="Smit S."/>
            <person name="Van Straalen N."/>
            <person name="Roelofs D."/>
        </authorList>
    </citation>
    <scope>NUCLEOTIDE SEQUENCE [LARGE SCALE GENOMIC DNA]</scope>
    <source>
        <strain evidence="4 5">VU population</strain>
        <tissue evidence="4">Whole body</tissue>
    </source>
</reference>